<evidence type="ECO:0000256" key="3">
    <source>
        <dbReference type="ARBA" id="ARBA00023180"/>
    </source>
</evidence>
<accession>A0AAV5MGI9</accession>
<dbReference type="SUPFAM" id="SSF51110">
    <property type="entry name" value="alpha-D-mannose-specific plant lectins"/>
    <property type="match status" value="1"/>
</dbReference>
<dbReference type="CDD" id="cd01098">
    <property type="entry name" value="PAN_AP_plant"/>
    <property type="match status" value="1"/>
</dbReference>
<evidence type="ECO:0000256" key="2">
    <source>
        <dbReference type="ARBA" id="ARBA00023157"/>
    </source>
</evidence>
<feature type="compositionally biased region" description="Basic and acidic residues" evidence="4">
    <location>
        <begin position="343"/>
        <end position="366"/>
    </location>
</feature>
<dbReference type="SMART" id="SM00473">
    <property type="entry name" value="PAN_AP"/>
    <property type="match status" value="1"/>
</dbReference>
<dbReference type="EMBL" id="BPVZ01000251">
    <property type="protein sequence ID" value="GKV48269.1"/>
    <property type="molecule type" value="Genomic_DNA"/>
</dbReference>
<feature type="domain" description="Bulb-type lectin" evidence="5">
    <location>
        <begin position="1"/>
        <end position="98"/>
    </location>
</feature>
<evidence type="ECO:0008006" key="9">
    <source>
        <dbReference type="Google" id="ProtNLM"/>
    </source>
</evidence>
<proteinExistence type="predicted"/>
<evidence type="ECO:0000256" key="4">
    <source>
        <dbReference type="SAM" id="MobiDB-lite"/>
    </source>
</evidence>
<dbReference type="Pfam" id="PF01453">
    <property type="entry name" value="B_lectin"/>
    <property type="match status" value="1"/>
</dbReference>
<dbReference type="SMART" id="SM00108">
    <property type="entry name" value="B_lectin"/>
    <property type="match status" value="1"/>
</dbReference>
<feature type="domain" description="Apple" evidence="6">
    <location>
        <begin position="90"/>
        <end position="177"/>
    </location>
</feature>
<keyword evidence="8" id="KW-1185">Reference proteome</keyword>
<evidence type="ECO:0000313" key="7">
    <source>
        <dbReference type="EMBL" id="GKV48269.1"/>
    </source>
</evidence>
<dbReference type="Pfam" id="PF14223">
    <property type="entry name" value="Retrotran_gag_2"/>
    <property type="match status" value="1"/>
</dbReference>
<comment type="caution">
    <text evidence="7">The sequence shown here is derived from an EMBL/GenBank/DDBJ whole genome shotgun (WGS) entry which is preliminary data.</text>
</comment>
<dbReference type="InterPro" id="IPR001480">
    <property type="entry name" value="Bulb-type_lectin_dom"/>
</dbReference>
<feature type="region of interest" description="Disordered" evidence="4">
    <location>
        <begin position="343"/>
        <end position="381"/>
    </location>
</feature>
<dbReference type="CDD" id="cd00028">
    <property type="entry name" value="B_lectin"/>
    <property type="match status" value="1"/>
</dbReference>
<dbReference type="PANTHER" id="PTHR32444:SF247">
    <property type="entry name" value="OS01G0958200 PROTEIN"/>
    <property type="match status" value="1"/>
</dbReference>
<dbReference type="Gene3D" id="2.90.10.10">
    <property type="entry name" value="Bulb-type lectin domain"/>
    <property type="match status" value="1"/>
</dbReference>
<dbReference type="SUPFAM" id="SSF57414">
    <property type="entry name" value="Hairpin loop containing domain-like"/>
    <property type="match status" value="1"/>
</dbReference>
<keyword evidence="2" id="KW-1015">Disulfide bond</keyword>
<keyword evidence="3" id="KW-0325">Glycoprotein</keyword>
<evidence type="ECO:0000256" key="1">
    <source>
        <dbReference type="ARBA" id="ARBA00022729"/>
    </source>
</evidence>
<sequence length="381" mass="42920">MSPCVLILMGLDLGYNMYKNIAPYTVVWLANRENPVIDSLASLKISGDGNLKLVDGNEVTLWSSNVSIQSNSSEAVLLDDGNLVLRDGLSEQELWQSFEHPSNTLLPNAGLGYDLETDNSKYQDVKDVNECGQWCLNNCSCKAYAYVKGIWCLLWSDDLMDVQKFSSGGEELFIHLASSELVSFWAHLLLISIKVAIKMKTFLRSNDVSKSVERGFNPPWLLQNPSLAQIKNHADYVAGSYKALSFMQSEVSDEIFPRIMKAETTQDAWETLKKEYERDERVKGQNMVTLKREFAMLKMKDIETVHQYSSRVMDLVNKIKLNGEDFPNAMVVEKMLVSLPDRAEDTTEGALHAKEKQHAAGHEKRQPLSRVEQGKAVVVQS</sequence>
<evidence type="ECO:0000259" key="6">
    <source>
        <dbReference type="PROSITE" id="PS50948"/>
    </source>
</evidence>
<dbReference type="Proteomes" id="UP001054252">
    <property type="component" value="Unassembled WGS sequence"/>
</dbReference>
<organism evidence="7 8">
    <name type="scientific">Rubroshorea leprosula</name>
    <dbReference type="NCBI Taxonomy" id="152421"/>
    <lineage>
        <taxon>Eukaryota</taxon>
        <taxon>Viridiplantae</taxon>
        <taxon>Streptophyta</taxon>
        <taxon>Embryophyta</taxon>
        <taxon>Tracheophyta</taxon>
        <taxon>Spermatophyta</taxon>
        <taxon>Magnoliopsida</taxon>
        <taxon>eudicotyledons</taxon>
        <taxon>Gunneridae</taxon>
        <taxon>Pentapetalae</taxon>
        <taxon>rosids</taxon>
        <taxon>malvids</taxon>
        <taxon>Malvales</taxon>
        <taxon>Dipterocarpaceae</taxon>
        <taxon>Rubroshorea</taxon>
    </lineage>
</organism>
<protein>
    <recommendedName>
        <fullName evidence="9">Bulb-type lectin domain-containing protein</fullName>
    </recommendedName>
</protein>
<name>A0AAV5MGI9_9ROSI</name>
<dbReference type="PANTHER" id="PTHR32444">
    <property type="entry name" value="BULB-TYPE LECTIN DOMAIN-CONTAINING PROTEIN"/>
    <property type="match status" value="1"/>
</dbReference>
<evidence type="ECO:0000259" key="5">
    <source>
        <dbReference type="PROSITE" id="PS50927"/>
    </source>
</evidence>
<keyword evidence="1" id="KW-0732">Signal</keyword>
<dbReference type="InterPro" id="IPR003609">
    <property type="entry name" value="Pan_app"/>
</dbReference>
<gene>
    <name evidence="7" type="ORF">SLEP1_g55091</name>
</gene>
<dbReference type="PROSITE" id="PS50948">
    <property type="entry name" value="PAN"/>
    <property type="match status" value="1"/>
</dbReference>
<dbReference type="PROSITE" id="PS50927">
    <property type="entry name" value="BULB_LECTIN"/>
    <property type="match status" value="1"/>
</dbReference>
<evidence type="ECO:0000313" key="8">
    <source>
        <dbReference type="Proteomes" id="UP001054252"/>
    </source>
</evidence>
<dbReference type="InterPro" id="IPR036426">
    <property type="entry name" value="Bulb-type_lectin_dom_sf"/>
</dbReference>
<dbReference type="AlphaFoldDB" id="A0AAV5MGI9"/>
<reference evidence="7 8" key="1">
    <citation type="journal article" date="2021" name="Commun. Biol.">
        <title>The genome of Shorea leprosula (Dipterocarpaceae) highlights the ecological relevance of drought in aseasonal tropical rainforests.</title>
        <authorList>
            <person name="Ng K.K.S."/>
            <person name="Kobayashi M.J."/>
            <person name="Fawcett J.A."/>
            <person name="Hatakeyama M."/>
            <person name="Paape T."/>
            <person name="Ng C.H."/>
            <person name="Ang C.C."/>
            <person name="Tnah L.H."/>
            <person name="Lee C.T."/>
            <person name="Nishiyama T."/>
            <person name="Sese J."/>
            <person name="O'Brien M.J."/>
            <person name="Copetti D."/>
            <person name="Mohd Noor M.I."/>
            <person name="Ong R.C."/>
            <person name="Putra M."/>
            <person name="Sireger I.Z."/>
            <person name="Indrioko S."/>
            <person name="Kosugi Y."/>
            <person name="Izuno A."/>
            <person name="Isagi Y."/>
            <person name="Lee S.L."/>
            <person name="Shimizu K.K."/>
        </authorList>
    </citation>
    <scope>NUCLEOTIDE SEQUENCE [LARGE SCALE GENOMIC DNA]</scope>
    <source>
        <strain evidence="7">214</strain>
    </source>
</reference>